<dbReference type="OrthoDB" id="10272836at2759"/>
<reference evidence="1 2" key="1">
    <citation type="submission" date="2014-03" db="EMBL/GenBank/DDBJ databases">
        <authorList>
            <person name="Sibley D."/>
            <person name="Venepally P."/>
            <person name="Karamycheva S."/>
            <person name="Hadjithomas M."/>
            <person name="Khan A."/>
            <person name="Brunk B."/>
            <person name="Roos D."/>
            <person name="Caler E."/>
            <person name="Lorenzi H."/>
        </authorList>
    </citation>
    <scope>NUCLEOTIDE SEQUENCE [LARGE SCALE GENOMIC DNA]</scope>
    <source>
        <strain evidence="2">p89</strain>
    </source>
</reference>
<proteinExistence type="predicted"/>
<accession>A0A086JIT0</accession>
<dbReference type="AlphaFoldDB" id="A0A086JIT0"/>
<protein>
    <submittedName>
        <fullName evidence="1">Uncharacterized protein</fullName>
    </submittedName>
</protein>
<evidence type="ECO:0000313" key="2">
    <source>
        <dbReference type="Proteomes" id="UP000028828"/>
    </source>
</evidence>
<name>A0A086JIT0_TOXGO</name>
<gene>
    <name evidence="1" type="ORF">TGP89_278522</name>
</gene>
<evidence type="ECO:0000313" key="1">
    <source>
        <dbReference type="EMBL" id="KFG32048.1"/>
    </source>
</evidence>
<dbReference type="VEuPathDB" id="ToxoDB:TGP89_278522"/>
<dbReference type="Proteomes" id="UP000028828">
    <property type="component" value="Unassembled WGS sequence"/>
</dbReference>
<organism evidence="1 2">
    <name type="scientific">Toxoplasma gondii p89</name>
    <dbReference type="NCBI Taxonomy" id="943119"/>
    <lineage>
        <taxon>Eukaryota</taxon>
        <taxon>Sar</taxon>
        <taxon>Alveolata</taxon>
        <taxon>Apicomplexa</taxon>
        <taxon>Conoidasida</taxon>
        <taxon>Coccidia</taxon>
        <taxon>Eucoccidiorida</taxon>
        <taxon>Eimeriorina</taxon>
        <taxon>Sarcocystidae</taxon>
        <taxon>Toxoplasma</taxon>
    </lineage>
</organism>
<sequence>MLYRHSAKFYKIPTEMFAGATDSTKIMKDGVMYDAEKCFHDPNQWYRDVKDIGPQNKYLHPATASQEVGWRTNESLEKFGVNHYGYKKKTADIQPARLKNAQPNASGL</sequence>
<dbReference type="EMBL" id="AEYI02001900">
    <property type="protein sequence ID" value="KFG32048.1"/>
    <property type="molecule type" value="Genomic_DNA"/>
</dbReference>
<comment type="caution">
    <text evidence="1">The sequence shown here is derived from an EMBL/GenBank/DDBJ whole genome shotgun (WGS) entry which is preliminary data.</text>
</comment>